<proteinExistence type="predicted"/>
<sequence length="74" mass="8521">MIPSWAHFLSCLVFPWWLWQRQLVSSFVSAGSFLFSSVYIRLLSLFLLEICIIPFPPPSPSSLLVPPEQIRLSK</sequence>
<protein>
    <submittedName>
        <fullName evidence="1">Uncharacterized protein</fullName>
    </submittedName>
</protein>
<gene>
    <name evidence="1" type="ORF">F5144DRAFT_567504</name>
</gene>
<keyword evidence="2" id="KW-1185">Reference proteome</keyword>
<name>A0ACB7PC24_9PEZI</name>
<dbReference type="Proteomes" id="UP000724584">
    <property type="component" value="Unassembled WGS sequence"/>
</dbReference>
<comment type="caution">
    <text evidence="1">The sequence shown here is derived from an EMBL/GenBank/DDBJ whole genome shotgun (WGS) entry which is preliminary data.</text>
</comment>
<evidence type="ECO:0000313" key="2">
    <source>
        <dbReference type="Proteomes" id="UP000724584"/>
    </source>
</evidence>
<dbReference type="EMBL" id="JAGIZQ010000003">
    <property type="protein sequence ID" value="KAH6636447.1"/>
    <property type="molecule type" value="Genomic_DNA"/>
</dbReference>
<organism evidence="1 2">
    <name type="scientific">Chaetomium tenue</name>
    <dbReference type="NCBI Taxonomy" id="1854479"/>
    <lineage>
        <taxon>Eukaryota</taxon>
        <taxon>Fungi</taxon>
        <taxon>Dikarya</taxon>
        <taxon>Ascomycota</taxon>
        <taxon>Pezizomycotina</taxon>
        <taxon>Sordariomycetes</taxon>
        <taxon>Sordariomycetidae</taxon>
        <taxon>Sordariales</taxon>
        <taxon>Chaetomiaceae</taxon>
        <taxon>Chaetomium</taxon>
    </lineage>
</organism>
<evidence type="ECO:0000313" key="1">
    <source>
        <dbReference type="EMBL" id="KAH6636447.1"/>
    </source>
</evidence>
<reference evidence="1 2" key="1">
    <citation type="journal article" date="2021" name="Nat. Commun.">
        <title>Genetic determinants of endophytism in the Arabidopsis root mycobiome.</title>
        <authorList>
            <person name="Mesny F."/>
            <person name="Miyauchi S."/>
            <person name="Thiergart T."/>
            <person name="Pickel B."/>
            <person name="Atanasova L."/>
            <person name="Karlsson M."/>
            <person name="Huettel B."/>
            <person name="Barry K.W."/>
            <person name="Haridas S."/>
            <person name="Chen C."/>
            <person name="Bauer D."/>
            <person name="Andreopoulos W."/>
            <person name="Pangilinan J."/>
            <person name="LaButti K."/>
            <person name="Riley R."/>
            <person name="Lipzen A."/>
            <person name="Clum A."/>
            <person name="Drula E."/>
            <person name="Henrissat B."/>
            <person name="Kohler A."/>
            <person name="Grigoriev I.V."/>
            <person name="Martin F.M."/>
            <person name="Hacquard S."/>
        </authorList>
    </citation>
    <scope>NUCLEOTIDE SEQUENCE [LARGE SCALE GENOMIC DNA]</scope>
    <source>
        <strain evidence="1 2">MPI-SDFR-AT-0079</strain>
    </source>
</reference>
<accession>A0ACB7PC24</accession>